<evidence type="ECO:0000313" key="2">
    <source>
        <dbReference type="EMBL" id="MFC0684911.1"/>
    </source>
</evidence>
<comment type="caution">
    <text evidence="2">The sequence shown here is derived from an EMBL/GenBank/DDBJ whole genome shotgun (WGS) entry which is preliminary data.</text>
</comment>
<dbReference type="RefSeq" id="WP_267224130.1">
    <property type="nucleotide sequence ID" value="NZ_JAPCWC010000031.1"/>
</dbReference>
<sequence length="385" mass="42098">MSNKQASADHLLTTYVHEAFSCAPDELRRALANAIASAPQAHGLDPLGYKLDRREIDDAASACFDLIASRPTPTAEKADVVEAVANDADPRWTALMNAQSSIARLEAQLERSNNALRALDKACREADEKGELHYSVDGSMLDEAKDAIAWGGPAALQSGPAEPDANLAAAIAKTVERMADAVKGATTVKASLRPAEPAGAGWIVSNGNGDRWRTWNRGWSEWTAMRDHATRYARRADAEAVHSEDQDAWRVEPYAAEPAGEEPLVWSVRRKGTHEMVWDDGGFIAASKEEAEHFAGYFVNHEAFPLYAHPAPTNPERLVEAVRTTITRCEALEDEASNELVKADAEHAQGYWRGQKRTAKYIRRELHDLTRAALSAHALDGENGE</sequence>
<organism evidence="2 3">
    <name type="scientific">Novosphingobium clariflavum</name>
    <dbReference type="NCBI Taxonomy" id="2029884"/>
    <lineage>
        <taxon>Bacteria</taxon>
        <taxon>Pseudomonadati</taxon>
        <taxon>Pseudomonadota</taxon>
        <taxon>Alphaproteobacteria</taxon>
        <taxon>Sphingomonadales</taxon>
        <taxon>Sphingomonadaceae</taxon>
        <taxon>Novosphingobium</taxon>
    </lineage>
</organism>
<dbReference type="Proteomes" id="UP001589858">
    <property type="component" value="Unassembled WGS sequence"/>
</dbReference>
<dbReference type="EMBL" id="JBHLTM010000034">
    <property type="protein sequence ID" value="MFC0684911.1"/>
    <property type="molecule type" value="Genomic_DNA"/>
</dbReference>
<accession>A0ABV6S6S5</accession>
<keyword evidence="3" id="KW-1185">Reference proteome</keyword>
<evidence type="ECO:0000313" key="3">
    <source>
        <dbReference type="Proteomes" id="UP001589858"/>
    </source>
</evidence>
<evidence type="ECO:0000256" key="1">
    <source>
        <dbReference type="SAM" id="Coils"/>
    </source>
</evidence>
<proteinExistence type="predicted"/>
<gene>
    <name evidence="2" type="ORF">ACFFF8_09920</name>
</gene>
<protein>
    <submittedName>
        <fullName evidence="2">Uncharacterized protein</fullName>
    </submittedName>
</protein>
<reference evidence="2 3" key="1">
    <citation type="submission" date="2024-09" db="EMBL/GenBank/DDBJ databases">
        <authorList>
            <person name="Sun Q."/>
            <person name="Mori K."/>
        </authorList>
    </citation>
    <scope>NUCLEOTIDE SEQUENCE [LARGE SCALE GENOMIC DNA]</scope>
    <source>
        <strain evidence="2 3">CICC 11035S</strain>
    </source>
</reference>
<feature type="coiled-coil region" evidence="1">
    <location>
        <begin position="95"/>
        <end position="129"/>
    </location>
</feature>
<keyword evidence="1" id="KW-0175">Coiled coil</keyword>
<name>A0ABV6S6S5_9SPHN</name>